<keyword evidence="4" id="KW-0732">Signal</keyword>
<keyword evidence="10" id="KW-1015">Disulfide bond</keyword>
<dbReference type="InterPro" id="IPR015468">
    <property type="entry name" value="CD8_asu"/>
</dbReference>
<dbReference type="InterPro" id="IPR013783">
    <property type="entry name" value="Ig-like_fold"/>
</dbReference>
<proteinExistence type="predicted"/>
<comment type="subcellular location">
    <subcellularLocation>
        <location evidence="1">Cell membrane</location>
        <topology evidence="1">Single-pass type I membrane protein</topology>
    </subcellularLocation>
</comment>
<keyword evidence="11" id="KW-0325">Glycoprotein</keyword>
<keyword evidence="2" id="KW-1003">Cell membrane</keyword>
<evidence type="ECO:0000256" key="12">
    <source>
        <dbReference type="ARBA" id="ARBA00023288"/>
    </source>
</evidence>
<keyword evidence="5" id="KW-0391">Immunity</keyword>
<name>A0A3B4AHR9_9GOBI</name>
<keyword evidence="7" id="KW-1064">Adaptive immunity</keyword>
<dbReference type="InterPro" id="IPR007110">
    <property type="entry name" value="Ig-like_dom"/>
</dbReference>
<dbReference type="STRING" id="409849.ENSPMGP00000016643"/>
<dbReference type="Proteomes" id="UP000261520">
    <property type="component" value="Unplaced"/>
</dbReference>
<keyword evidence="6 14" id="KW-1133">Transmembrane helix</keyword>
<evidence type="ECO:0000256" key="9">
    <source>
        <dbReference type="ARBA" id="ARBA00023139"/>
    </source>
</evidence>
<evidence type="ECO:0000256" key="11">
    <source>
        <dbReference type="ARBA" id="ARBA00023180"/>
    </source>
</evidence>
<reference evidence="16" key="1">
    <citation type="submission" date="2025-08" db="UniProtKB">
        <authorList>
            <consortium name="Ensembl"/>
        </authorList>
    </citation>
    <scope>IDENTIFICATION</scope>
</reference>
<keyword evidence="3 14" id="KW-0812">Transmembrane</keyword>
<evidence type="ECO:0000256" key="10">
    <source>
        <dbReference type="ARBA" id="ARBA00023157"/>
    </source>
</evidence>
<dbReference type="Ensembl" id="ENSPMGT00000017772.1">
    <property type="protein sequence ID" value="ENSPMGP00000016643.1"/>
    <property type="gene ID" value="ENSPMGG00000013468.1"/>
</dbReference>
<evidence type="ECO:0000256" key="2">
    <source>
        <dbReference type="ARBA" id="ARBA00022475"/>
    </source>
</evidence>
<evidence type="ECO:0000313" key="17">
    <source>
        <dbReference type="Proteomes" id="UP000261520"/>
    </source>
</evidence>
<sequence>IKKTPGALFCFILFHQSIHPNLSESQKLKVNDKSPVDITCKIQGSGPTVVWFRVPDKSNLEYIASLSSVNPTVKKEGPVFHFFSTEKISAHILVLKAFNRSADAGLYSCLSQNREMMFGGVTRLQPGEVTGLHKNLILILISRWNYSKQHNPVSVGQMQCSVLILAPLAGVCGLLLLTLLCTVLYCNSEYCYYYSYY</sequence>
<dbReference type="SUPFAM" id="SSF48726">
    <property type="entry name" value="Immunoglobulin"/>
    <property type="match status" value="1"/>
</dbReference>
<dbReference type="PANTHER" id="PTHR10441:SF2">
    <property type="entry name" value="T-CELL SURFACE GLYCOPROTEIN CD8 ALPHA CHAIN"/>
    <property type="match status" value="1"/>
</dbReference>
<reference evidence="16" key="2">
    <citation type="submission" date="2025-09" db="UniProtKB">
        <authorList>
            <consortium name="Ensembl"/>
        </authorList>
    </citation>
    <scope>IDENTIFICATION</scope>
</reference>
<evidence type="ECO:0000256" key="1">
    <source>
        <dbReference type="ARBA" id="ARBA00004251"/>
    </source>
</evidence>
<protein>
    <recommendedName>
        <fullName evidence="15">Ig-like domain-containing protein</fullName>
    </recommendedName>
</protein>
<evidence type="ECO:0000256" key="7">
    <source>
        <dbReference type="ARBA" id="ARBA00023130"/>
    </source>
</evidence>
<dbReference type="AlphaFoldDB" id="A0A3B4AHR9"/>
<evidence type="ECO:0000313" key="16">
    <source>
        <dbReference type="Ensembl" id="ENSPMGP00000016643.1"/>
    </source>
</evidence>
<keyword evidence="17" id="KW-1185">Reference proteome</keyword>
<keyword evidence="12" id="KW-0449">Lipoprotein</keyword>
<evidence type="ECO:0000256" key="3">
    <source>
        <dbReference type="ARBA" id="ARBA00022692"/>
    </source>
</evidence>
<dbReference type="InterPro" id="IPR036179">
    <property type="entry name" value="Ig-like_dom_sf"/>
</dbReference>
<keyword evidence="8 14" id="KW-0472">Membrane</keyword>
<keyword evidence="9" id="KW-0564">Palmitate</keyword>
<evidence type="ECO:0000256" key="13">
    <source>
        <dbReference type="ARBA" id="ARBA00023319"/>
    </source>
</evidence>
<evidence type="ECO:0000256" key="14">
    <source>
        <dbReference type="SAM" id="Phobius"/>
    </source>
</evidence>
<keyword evidence="13" id="KW-0393">Immunoglobulin domain</keyword>
<evidence type="ECO:0000256" key="4">
    <source>
        <dbReference type="ARBA" id="ARBA00022729"/>
    </source>
</evidence>
<evidence type="ECO:0000256" key="5">
    <source>
        <dbReference type="ARBA" id="ARBA00022859"/>
    </source>
</evidence>
<dbReference type="PROSITE" id="PS50835">
    <property type="entry name" value="IG_LIKE"/>
    <property type="match status" value="1"/>
</dbReference>
<evidence type="ECO:0000256" key="6">
    <source>
        <dbReference type="ARBA" id="ARBA00022989"/>
    </source>
</evidence>
<feature type="transmembrane region" description="Helical" evidence="14">
    <location>
        <begin position="162"/>
        <end position="186"/>
    </location>
</feature>
<feature type="domain" description="Ig-like" evidence="15">
    <location>
        <begin position="20"/>
        <end position="130"/>
    </location>
</feature>
<accession>A0A3B4AHR9</accession>
<organism evidence="16 17">
    <name type="scientific">Periophthalmus magnuspinnatus</name>
    <dbReference type="NCBI Taxonomy" id="409849"/>
    <lineage>
        <taxon>Eukaryota</taxon>
        <taxon>Metazoa</taxon>
        <taxon>Chordata</taxon>
        <taxon>Craniata</taxon>
        <taxon>Vertebrata</taxon>
        <taxon>Euteleostomi</taxon>
        <taxon>Actinopterygii</taxon>
        <taxon>Neopterygii</taxon>
        <taxon>Teleostei</taxon>
        <taxon>Neoteleostei</taxon>
        <taxon>Acanthomorphata</taxon>
        <taxon>Gobiaria</taxon>
        <taxon>Gobiiformes</taxon>
        <taxon>Gobioidei</taxon>
        <taxon>Gobiidae</taxon>
        <taxon>Oxudercinae</taxon>
        <taxon>Periophthalmus</taxon>
    </lineage>
</organism>
<evidence type="ECO:0000256" key="8">
    <source>
        <dbReference type="ARBA" id="ARBA00023136"/>
    </source>
</evidence>
<evidence type="ECO:0000259" key="15">
    <source>
        <dbReference type="PROSITE" id="PS50835"/>
    </source>
</evidence>
<dbReference type="GO" id="GO:0005886">
    <property type="term" value="C:plasma membrane"/>
    <property type="evidence" value="ECO:0007669"/>
    <property type="project" value="UniProtKB-SubCell"/>
</dbReference>
<dbReference type="Gene3D" id="2.60.40.10">
    <property type="entry name" value="Immunoglobulins"/>
    <property type="match status" value="1"/>
</dbReference>
<dbReference type="GO" id="GO:0002250">
    <property type="term" value="P:adaptive immune response"/>
    <property type="evidence" value="ECO:0007669"/>
    <property type="project" value="UniProtKB-KW"/>
</dbReference>
<dbReference type="PANTHER" id="PTHR10441">
    <property type="entry name" value="CD8 ALPHA CHAIN"/>
    <property type="match status" value="1"/>
</dbReference>